<protein>
    <submittedName>
        <fullName evidence="2">Uncharacterized protein</fullName>
    </submittedName>
</protein>
<dbReference type="AlphaFoldDB" id="A0AAD8E5C6"/>
<dbReference type="Proteomes" id="UP001233999">
    <property type="component" value="Unassembled WGS sequence"/>
</dbReference>
<accession>A0AAD8E5C6</accession>
<gene>
    <name evidence="2" type="ORF">L9F63_005992</name>
</gene>
<evidence type="ECO:0000313" key="3">
    <source>
        <dbReference type="Proteomes" id="UP001233999"/>
    </source>
</evidence>
<keyword evidence="1" id="KW-0732">Signal</keyword>
<dbReference type="GO" id="GO:0031146">
    <property type="term" value="P:SCF-dependent proteasomal ubiquitin-dependent protein catabolic process"/>
    <property type="evidence" value="ECO:0007669"/>
    <property type="project" value="TreeGrafter"/>
</dbReference>
<reference evidence="2" key="2">
    <citation type="submission" date="2023-05" db="EMBL/GenBank/DDBJ databases">
        <authorList>
            <person name="Fouks B."/>
        </authorList>
    </citation>
    <scope>NUCLEOTIDE SEQUENCE</scope>
    <source>
        <strain evidence="2">Stay&amp;Tobe</strain>
        <tissue evidence="2">Testes</tissue>
    </source>
</reference>
<keyword evidence="3" id="KW-1185">Reference proteome</keyword>
<dbReference type="Gene3D" id="3.80.10.10">
    <property type="entry name" value="Ribonuclease Inhibitor"/>
    <property type="match status" value="1"/>
</dbReference>
<dbReference type="EMBL" id="JASPKZ010009358">
    <property type="protein sequence ID" value="KAJ9577421.1"/>
    <property type="molecule type" value="Genomic_DNA"/>
</dbReference>
<dbReference type="GO" id="GO:0019005">
    <property type="term" value="C:SCF ubiquitin ligase complex"/>
    <property type="evidence" value="ECO:0007669"/>
    <property type="project" value="TreeGrafter"/>
</dbReference>
<organism evidence="2 3">
    <name type="scientific">Diploptera punctata</name>
    <name type="common">Pacific beetle cockroach</name>
    <dbReference type="NCBI Taxonomy" id="6984"/>
    <lineage>
        <taxon>Eukaryota</taxon>
        <taxon>Metazoa</taxon>
        <taxon>Ecdysozoa</taxon>
        <taxon>Arthropoda</taxon>
        <taxon>Hexapoda</taxon>
        <taxon>Insecta</taxon>
        <taxon>Pterygota</taxon>
        <taxon>Neoptera</taxon>
        <taxon>Polyneoptera</taxon>
        <taxon>Dictyoptera</taxon>
        <taxon>Blattodea</taxon>
        <taxon>Blaberoidea</taxon>
        <taxon>Blaberidae</taxon>
        <taxon>Diplopterinae</taxon>
        <taxon>Diploptera</taxon>
    </lineage>
</organism>
<name>A0AAD8E5C6_DIPPU</name>
<feature type="signal peptide" evidence="1">
    <location>
        <begin position="1"/>
        <end position="15"/>
    </location>
</feature>
<dbReference type="PANTHER" id="PTHR13318:SF95">
    <property type="entry name" value="F-BOX PROTEIN YLR352W"/>
    <property type="match status" value="1"/>
</dbReference>
<evidence type="ECO:0000256" key="1">
    <source>
        <dbReference type="SAM" id="SignalP"/>
    </source>
</evidence>
<proteinExistence type="predicted"/>
<sequence length="485" mass="56370">MVAMSLLTLALEAFGKYVTNITEMLVIISHYTAVENFTENYLHPTCCLLEDMVQNHIPPPLANEVTRTLMLCLIKTYNDLDKRRYMLKLRSDEEGKLRNLSLETIAEVSAAILHPSITKFQFSRAHVVLFVGYFQIRRFVNMFLRKVLNKLKVIKILRLEVYQFDAQIVLEGLSTMKYLEELTFWGCSDDILEVLSDSCKNLKKLDVRNSTDVTDRSVEVIWRFKQLKYLDIINTSITSDGVSKIMSGEHDLKVLKVELLSDQVEVLPRSFPNLTLIHVRFLENCSLSGWKSFEYLKCLYLSHHPRISGSFIYYEELLRQVGKQLTHLKLIDMCNLNLRFVAENCPSLQYIGIHLMCPDCIGFYDNVQRYHLINYPSIETCDIEVFRSDTVEEILTSFVNVKKVNLRGFKEPFGSLLRYLLQRLAKDRIELYFFGNKLQISGDNLIVSKANGSSFITHILDLRSVVKDIICWKDVDYRDRAFKQI</sequence>
<comment type="caution">
    <text evidence="2">The sequence shown here is derived from an EMBL/GenBank/DDBJ whole genome shotgun (WGS) entry which is preliminary data.</text>
</comment>
<feature type="chain" id="PRO_5042181313" evidence="1">
    <location>
        <begin position="16"/>
        <end position="485"/>
    </location>
</feature>
<reference evidence="2" key="1">
    <citation type="journal article" date="2023" name="IScience">
        <title>Live-bearing cockroach genome reveals convergent evolutionary mechanisms linked to viviparity in insects and beyond.</title>
        <authorList>
            <person name="Fouks B."/>
            <person name="Harrison M.C."/>
            <person name="Mikhailova A.A."/>
            <person name="Marchal E."/>
            <person name="English S."/>
            <person name="Carruthers M."/>
            <person name="Jennings E.C."/>
            <person name="Chiamaka E.L."/>
            <person name="Frigard R.A."/>
            <person name="Pippel M."/>
            <person name="Attardo G.M."/>
            <person name="Benoit J.B."/>
            <person name="Bornberg-Bauer E."/>
            <person name="Tobe S.S."/>
        </authorList>
    </citation>
    <scope>NUCLEOTIDE SEQUENCE</scope>
    <source>
        <strain evidence="2">Stay&amp;Tobe</strain>
    </source>
</reference>
<dbReference type="InterPro" id="IPR032675">
    <property type="entry name" value="LRR_dom_sf"/>
</dbReference>
<dbReference type="PANTHER" id="PTHR13318">
    <property type="entry name" value="PARTNER OF PAIRED, ISOFORM B-RELATED"/>
    <property type="match status" value="1"/>
</dbReference>
<dbReference type="SUPFAM" id="SSF52047">
    <property type="entry name" value="RNI-like"/>
    <property type="match status" value="1"/>
</dbReference>
<evidence type="ECO:0000313" key="2">
    <source>
        <dbReference type="EMBL" id="KAJ9577421.1"/>
    </source>
</evidence>